<evidence type="ECO:0000259" key="1">
    <source>
        <dbReference type="PROSITE" id="PS50878"/>
    </source>
</evidence>
<dbReference type="AlphaFoldDB" id="A0A9Q1K1J8"/>
<dbReference type="PANTHER" id="PTHR31635">
    <property type="entry name" value="REVERSE TRANSCRIPTASE DOMAIN-CONTAINING PROTEIN-RELATED"/>
    <property type="match status" value="1"/>
</dbReference>
<comment type="caution">
    <text evidence="2">The sequence shown here is derived from an EMBL/GenBank/DDBJ whole genome shotgun (WGS) entry which is preliminary data.</text>
</comment>
<dbReference type="InterPro" id="IPR000477">
    <property type="entry name" value="RT_dom"/>
</dbReference>
<dbReference type="Proteomes" id="UP001153076">
    <property type="component" value="Unassembled WGS sequence"/>
</dbReference>
<dbReference type="Pfam" id="PF00078">
    <property type="entry name" value="RVT_1"/>
    <property type="match status" value="1"/>
</dbReference>
<feature type="domain" description="Reverse transcriptase" evidence="1">
    <location>
        <begin position="110"/>
        <end position="386"/>
    </location>
</feature>
<sequence length="434" mass="49372">MQNGMDKDQEGGLVEGFKQVGHTMSQFYRDLLGIQSTTRSPIDMEVITQDNVLTSEQQVRMCRSFSCSDIKEAIWSIPYHKSPGPDGFSSGFFKATWAQMGPLVCSALHDFFKIATMPRAVSTTKLILIPKVQNPQHANEFRPISCCNVIYKCITKLIYQRIKEVLLELIYPSQGGFVQERELLYNVLLCQDLAKGYQRKHISPRCLLKIDIQKVFDFVHWGFLEDMLTALRFAKVFITWIMSCVTSVSFSLHINGQSTGEFPGRKGLKQGDPLSPLLFVISKEYLSRLRHKHSVNFKFHPHCKSLQLTHLMFADDLIIFCKADAPTIQHIMSTLNVFHECAGLKANMMKSQMVVGGCSPQLQDKCLQLTGFTETTFPLKYLGVPITASRLTKVECYNLVQKILNKVRIWTTRHLSFAGRAMLIISIMFGMINY</sequence>
<evidence type="ECO:0000313" key="2">
    <source>
        <dbReference type="EMBL" id="KAJ8435083.1"/>
    </source>
</evidence>
<evidence type="ECO:0000313" key="3">
    <source>
        <dbReference type="Proteomes" id="UP001153076"/>
    </source>
</evidence>
<gene>
    <name evidence="2" type="ORF">Cgig2_033623</name>
</gene>
<keyword evidence="3" id="KW-1185">Reference proteome</keyword>
<dbReference type="EMBL" id="JAKOGI010000435">
    <property type="protein sequence ID" value="KAJ8435083.1"/>
    <property type="molecule type" value="Genomic_DNA"/>
</dbReference>
<name>A0A9Q1K1J8_9CARY</name>
<accession>A0A9Q1K1J8</accession>
<dbReference type="InterPro" id="IPR043502">
    <property type="entry name" value="DNA/RNA_pol_sf"/>
</dbReference>
<dbReference type="SUPFAM" id="SSF56672">
    <property type="entry name" value="DNA/RNA polymerases"/>
    <property type="match status" value="1"/>
</dbReference>
<reference evidence="2" key="1">
    <citation type="submission" date="2022-04" db="EMBL/GenBank/DDBJ databases">
        <title>Carnegiea gigantea Genome sequencing and assembly v2.</title>
        <authorList>
            <person name="Copetti D."/>
            <person name="Sanderson M.J."/>
            <person name="Burquez A."/>
            <person name="Wojciechowski M.F."/>
        </authorList>
    </citation>
    <scope>NUCLEOTIDE SEQUENCE</scope>
    <source>
        <strain evidence="2">SGP5-SGP5p</strain>
        <tissue evidence="2">Aerial part</tissue>
    </source>
</reference>
<proteinExistence type="predicted"/>
<dbReference type="OrthoDB" id="1938625at2759"/>
<organism evidence="2 3">
    <name type="scientific">Carnegiea gigantea</name>
    <dbReference type="NCBI Taxonomy" id="171969"/>
    <lineage>
        <taxon>Eukaryota</taxon>
        <taxon>Viridiplantae</taxon>
        <taxon>Streptophyta</taxon>
        <taxon>Embryophyta</taxon>
        <taxon>Tracheophyta</taxon>
        <taxon>Spermatophyta</taxon>
        <taxon>Magnoliopsida</taxon>
        <taxon>eudicotyledons</taxon>
        <taxon>Gunneridae</taxon>
        <taxon>Pentapetalae</taxon>
        <taxon>Caryophyllales</taxon>
        <taxon>Cactineae</taxon>
        <taxon>Cactaceae</taxon>
        <taxon>Cactoideae</taxon>
        <taxon>Echinocereeae</taxon>
        <taxon>Carnegiea</taxon>
    </lineage>
</organism>
<dbReference type="PANTHER" id="PTHR31635:SF196">
    <property type="entry name" value="REVERSE TRANSCRIPTASE DOMAIN-CONTAINING PROTEIN-RELATED"/>
    <property type="match status" value="1"/>
</dbReference>
<protein>
    <recommendedName>
        <fullName evidence="1">Reverse transcriptase domain-containing protein</fullName>
    </recommendedName>
</protein>
<dbReference type="PROSITE" id="PS50878">
    <property type="entry name" value="RT_POL"/>
    <property type="match status" value="1"/>
</dbReference>
<dbReference type="CDD" id="cd01650">
    <property type="entry name" value="RT_nLTR_like"/>
    <property type="match status" value="1"/>
</dbReference>